<evidence type="ECO:0000256" key="8">
    <source>
        <dbReference type="SAM" id="Phobius"/>
    </source>
</evidence>
<keyword evidence="6" id="KW-0902">Two-component regulatory system</keyword>
<dbReference type="InterPro" id="IPR003661">
    <property type="entry name" value="HisK_dim/P_dom"/>
</dbReference>
<keyword evidence="8" id="KW-0812">Transmembrane</keyword>
<keyword evidence="5 11" id="KW-0418">Kinase</keyword>
<dbReference type="FunFam" id="1.10.287.130:FF:000001">
    <property type="entry name" value="Two-component sensor histidine kinase"/>
    <property type="match status" value="1"/>
</dbReference>
<evidence type="ECO:0000313" key="12">
    <source>
        <dbReference type="Proteomes" id="UP000229044"/>
    </source>
</evidence>
<dbReference type="InterPro" id="IPR005467">
    <property type="entry name" value="His_kinase_dom"/>
</dbReference>
<dbReference type="SUPFAM" id="SSF55874">
    <property type="entry name" value="ATPase domain of HSP90 chaperone/DNA topoisomerase II/histidine kinase"/>
    <property type="match status" value="1"/>
</dbReference>
<dbReference type="OrthoDB" id="9810730at2"/>
<dbReference type="SUPFAM" id="SSF52172">
    <property type="entry name" value="CheY-like"/>
    <property type="match status" value="2"/>
</dbReference>
<protein>
    <recommendedName>
        <fullName evidence="2">histidine kinase</fullName>
        <ecNumber evidence="2">2.7.13.3</ecNumber>
    </recommendedName>
</protein>
<evidence type="ECO:0000256" key="7">
    <source>
        <dbReference type="PROSITE-ProRule" id="PRU00169"/>
    </source>
</evidence>
<dbReference type="InterPro" id="IPR036890">
    <property type="entry name" value="HATPase_C_sf"/>
</dbReference>
<feature type="modified residue" description="4-aspartylphosphate" evidence="7">
    <location>
        <position position="557"/>
    </location>
</feature>
<feature type="domain" description="Histidine kinase" evidence="9">
    <location>
        <begin position="263"/>
        <end position="484"/>
    </location>
</feature>
<dbReference type="PANTHER" id="PTHR45339">
    <property type="entry name" value="HYBRID SIGNAL TRANSDUCTION HISTIDINE KINASE J"/>
    <property type="match status" value="1"/>
</dbReference>
<sequence length="785" mass="88244">MPSKRLFERLGIRPLAARLLAYVLLFSLLLSLVATGVQLIGEFERRKADLLGTQTRAAELVAGSMSNNIWLMNFSEVANSLDDMKAVPAIQFARVVTSTGEEFSTGTYPDGRVITQSFPLVFDRSSIRSPENVGRLTVTSSIDQIHEELRDRALLNLLFQSIVVMLGTLGLLVIVRLTLSRHLESMADYAARLNLDALVDPLKLKRKAPKTPDELSELEQALNKMRLQILEDTRSLRQTTIQSQGERDDAVRANHAKNQFLANVSHELRIPLQSVLGYANLLTDTPLDQEQREYVQTLLSASESLSAIINDLLDISRMEAGKLVLDDIPFDLRETLNDLVHMLGARAREKGLALELRIDENLPWALKGDPVRIRQILLNLTSNAIKFTDSGHVLIGIEVLGRRDDQVRIRLAVEDTGVGINPEDVPLVYEPYVQLGQQFQRQLPGAGLGLTICRQLVNLMDGSLELESRPGEGSTFWMELTLPVAPENAARVRPDTRMVKNRRILVVDSYELSRKMTLEMLSRHEVHIEAVKSAGEALTSLRTAFDGQQPFDAIILDGFVPDMDSDLLCRQIRSNPLWADMRLLILSSNPQRGDAEHFRQAGADAFLSKSLRESCLTPILHQLFADAARQERHFLTRFSLQAVTDTARRRELPCGRMKVLLVEDNPVNRTLTRRLLEKLGCDVMTANDGEAAASLWQWHPFDLIFMDCVMPRVDGFEATRRLREWEQVNNREHIPVIALTASAMEEDEERCRRAGMDLFVAKPVNIEMLRAVLEQYCKASAASSV</sequence>
<evidence type="ECO:0000256" key="1">
    <source>
        <dbReference type="ARBA" id="ARBA00000085"/>
    </source>
</evidence>
<dbReference type="FunFam" id="3.30.565.10:FF:000010">
    <property type="entry name" value="Sensor histidine kinase RcsC"/>
    <property type="match status" value="1"/>
</dbReference>
<dbReference type="InterPro" id="IPR036097">
    <property type="entry name" value="HisK_dim/P_sf"/>
</dbReference>
<dbReference type="PROSITE" id="PS50109">
    <property type="entry name" value="HIS_KIN"/>
    <property type="match status" value="1"/>
</dbReference>
<dbReference type="InterPro" id="IPR001789">
    <property type="entry name" value="Sig_transdc_resp-reg_receiver"/>
</dbReference>
<dbReference type="PRINTS" id="PR00344">
    <property type="entry name" value="BCTRLSENSOR"/>
</dbReference>
<dbReference type="GO" id="GO:0000155">
    <property type="term" value="F:phosphorelay sensor kinase activity"/>
    <property type="evidence" value="ECO:0007669"/>
    <property type="project" value="InterPro"/>
</dbReference>
<dbReference type="EC" id="2.7.13.3" evidence="2"/>
<evidence type="ECO:0000259" key="9">
    <source>
        <dbReference type="PROSITE" id="PS50109"/>
    </source>
</evidence>
<dbReference type="CDD" id="cd17546">
    <property type="entry name" value="REC_hyHK_CKI1_RcsC-like"/>
    <property type="match status" value="2"/>
</dbReference>
<keyword evidence="12" id="KW-1185">Reference proteome</keyword>
<evidence type="ECO:0000256" key="6">
    <source>
        <dbReference type="ARBA" id="ARBA00023012"/>
    </source>
</evidence>
<name>A0A2G1VJ56_9GAMM</name>
<evidence type="ECO:0000313" key="11">
    <source>
        <dbReference type="EMBL" id="PHQ26806.1"/>
    </source>
</evidence>
<feature type="modified residue" description="4-aspartylphosphate" evidence="7">
    <location>
        <position position="707"/>
    </location>
</feature>
<organism evidence="11 12">
    <name type="scientific">Marinobacter guineae</name>
    <dbReference type="NCBI Taxonomy" id="432303"/>
    <lineage>
        <taxon>Bacteria</taxon>
        <taxon>Pseudomonadati</taxon>
        <taxon>Pseudomonadota</taxon>
        <taxon>Gammaproteobacteria</taxon>
        <taxon>Pseudomonadales</taxon>
        <taxon>Marinobacteraceae</taxon>
        <taxon>Marinobacter</taxon>
    </lineage>
</organism>
<dbReference type="EMBL" id="NTFI01000001">
    <property type="protein sequence ID" value="PHQ26806.1"/>
    <property type="molecule type" value="Genomic_DNA"/>
</dbReference>
<dbReference type="CDD" id="cd00082">
    <property type="entry name" value="HisKA"/>
    <property type="match status" value="1"/>
</dbReference>
<dbReference type="Gene3D" id="3.30.565.10">
    <property type="entry name" value="Histidine kinase-like ATPase, C-terminal domain"/>
    <property type="match status" value="1"/>
</dbReference>
<dbReference type="Pfam" id="PF00072">
    <property type="entry name" value="Response_reg"/>
    <property type="match status" value="2"/>
</dbReference>
<comment type="caution">
    <text evidence="11">The sequence shown here is derived from an EMBL/GenBank/DDBJ whole genome shotgun (WGS) entry which is preliminary data.</text>
</comment>
<evidence type="ECO:0000256" key="4">
    <source>
        <dbReference type="ARBA" id="ARBA00022679"/>
    </source>
</evidence>
<keyword evidence="8" id="KW-1133">Transmembrane helix</keyword>
<feature type="transmembrane region" description="Helical" evidence="8">
    <location>
        <begin position="154"/>
        <end position="175"/>
    </location>
</feature>
<dbReference type="CDD" id="cd16922">
    <property type="entry name" value="HATPase_EvgS-ArcB-TorS-like"/>
    <property type="match status" value="1"/>
</dbReference>
<reference evidence="11 12" key="1">
    <citation type="submission" date="2017-09" db="EMBL/GenBank/DDBJ databases">
        <title>The draft genome sequences of Marinobacter guineae M3B.</title>
        <authorList>
            <person name="Cao J."/>
        </authorList>
    </citation>
    <scope>NUCLEOTIDE SEQUENCE [LARGE SCALE GENOMIC DNA]</scope>
    <source>
        <strain evidence="11 12">M3B</strain>
    </source>
</reference>
<dbReference type="SUPFAM" id="SSF47384">
    <property type="entry name" value="Homodimeric domain of signal transducing histidine kinase"/>
    <property type="match status" value="1"/>
</dbReference>
<dbReference type="InterPro" id="IPR033414">
    <property type="entry name" value="Sensor_dom"/>
</dbReference>
<dbReference type="AlphaFoldDB" id="A0A2G1VJ56"/>
<feature type="domain" description="Response regulatory" evidence="10">
    <location>
        <begin position="503"/>
        <end position="624"/>
    </location>
</feature>
<dbReference type="Gene3D" id="3.40.50.2300">
    <property type="match status" value="2"/>
</dbReference>
<feature type="transmembrane region" description="Helical" evidence="8">
    <location>
        <begin position="20"/>
        <end position="41"/>
    </location>
</feature>
<evidence type="ECO:0000256" key="5">
    <source>
        <dbReference type="ARBA" id="ARBA00022777"/>
    </source>
</evidence>
<gene>
    <name evidence="11" type="ORF">CLH62_04265</name>
</gene>
<dbReference type="InterPro" id="IPR011006">
    <property type="entry name" value="CheY-like_superfamily"/>
</dbReference>
<dbReference type="Gene3D" id="1.10.287.130">
    <property type="match status" value="1"/>
</dbReference>
<dbReference type="InterPro" id="IPR004358">
    <property type="entry name" value="Sig_transdc_His_kin-like_C"/>
</dbReference>
<dbReference type="Pfam" id="PF00512">
    <property type="entry name" value="HisKA"/>
    <property type="match status" value="1"/>
</dbReference>
<dbReference type="RefSeq" id="WP_099616881.1">
    <property type="nucleotide sequence ID" value="NZ_KZ319339.1"/>
</dbReference>
<evidence type="ECO:0000256" key="3">
    <source>
        <dbReference type="ARBA" id="ARBA00022553"/>
    </source>
</evidence>
<accession>A0A2G1VJ56</accession>
<dbReference type="Proteomes" id="UP000229044">
    <property type="component" value="Unassembled WGS sequence"/>
</dbReference>
<proteinExistence type="predicted"/>
<dbReference type="SMART" id="SM00448">
    <property type="entry name" value="REC"/>
    <property type="match status" value="2"/>
</dbReference>
<evidence type="ECO:0000256" key="2">
    <source>
        <dbReference type="ARBA" id="ARBA00012438"/>
    </source>
</evidence>
<evidence type="ECO:0000259" key="10">
    <source>
        <dbReference type="PROSITE" id="PS50110"/>
    </source>
</evidence>
<dbReference type="SMART" id="SM00387">
    <property type="entry name" value="HATPase_c"/>
    <property type="match status" value="1"/>
</dbReference>
<dbReference type="Pfam" id="PF02518">
    <property type="entry name" value="HATPase_c"/>
    <property type="match status" value="1"/>
</dbReference>
<feature type="domain" description="Response regulatory" evidence="10">
    <location>
        <begin position="658"/>
        <end position="777"/>
    </location>
</feature>
<dbReference type="InterPro" id="IPR003594">
    <property type="entry name" value="HATPase_dom"/>
</dbReference>
<keyword evidence="4" id="KW-0808">Transferase</keyword>
<dbReference type="Pfam" id="PF17149">
    <property type="entry name" value="CHASE5"/>
    <property type="match status" value="1"/>
</dbReference>
<comment type="catalytic activity">
    <reaction evidence="1">
        <text>ATP + protein L-histidine = ADP + protein N-phospho-L-histidine.</text>
        <dbReference type="EC" id="2.7.13.3"/>
    </reaction>
</comment>
<dbReference type="SMART" id="SM00388">
    <property type="entry name" value="HisKA"/>
    <property type="match status" value="1"/>
</dbReference>
<dbReference type="PROSITE" id="PS50110">
    <property type="entry name" value="RESPONSE_REGULATORY"/>
    <property type="match status" value="2"/>
</dbReference>
<dbReference type="PANTHER" id="PTHR45339:SF5">
    <property type="entry name" value="HISTIDINE KINASE"/>
    <property type="match status" value="1"/>
</dbReference>
<keyword evidence="8" id="KW-0472">Membrane</keyword>
<keyword evidence="3 7" id="KW-0597">Phosphoprotein</keyword>